<evidence type="ECO:0000313" key="2">
    <source>
        <dbReference type="EMBL" id="WQD76386.1"/>
    </source>
</evidence>
<evidence type="ECO:0000313" key="3">
    <source>
        <dbReference type="Proteomes" id="UP001325479"/>
    </source>
</evidence>
<dbReference type="RefSeq" id="WP_114814122.1">
    <property type="nucleotide sequence ID" value="NZ_CP139965.1"/>
</dbReference>
<feature type="signal peptide" evidence="1">
    <location>
        <begin position="1"/>
        <end position="24"/>
    </location>
</feature>
<proteinExistence type="predicted"/>
<feature type="chain" id="PRO_5046999503" evidence="1">
    <location>
        <begin position="25"/>
        <end position="163"/>
    </location>
</feature>
<accession>A0ABZ0WGB1</accession>
<reference evidence="2 3" key="1">
    <citation type="submission" date="2023-12" db="EMBL/GenBank/DDBJ databases">
        <title>Genome sequencing and assembly of bacterial species from a model synthetic community.</title>
        <authorList>
            <person name="Hogle S.L."/>
        </authorList>
    </citation>
    <scope>NUCLEOTIDE SEQUENCE [LARGE SCALE GENOMIC DNA]</scope>
    <source>
        <strain evidence="2 3">HAMBI 2494</strain>
    </source>
</reference>
<dbReference type="Proteomes" id="UP001325479">
    <property type="component" value="Chromosome"/>
</dbReference>
<gene>
    <name evidence="2" type="ORF">U0042_20120</name>
</gene>
<dbReference type="EMBL" id="CP139965">
    <property type="protein sequence ID" value="WQD76386.1"/>
    <property type="molecule type" value="Genomic_DNA"/>
</dbReference>
<keyword evidence="3" id="KW-1185">Reference proteome</keyword>
<name>A0ABZ0WGB1_9BURK</name>
<evidence type="ECO:0000256" key="1">
    <source>
        <dbReference type="SAM" id="SignalP"/>
    </source>
</evidence>
<organism evidence="2 3">
    <name type="scientific">Paraburkholderia kururiensis</name>
    <dbReference type="NCBI Taxonomy" id="984307"/>
    <lineage>
        <taxon>Bacteria</taxon>
        <taxon>Pseudomonadati</taxon>
        <taxon>Pseudomonadota</taxon>
        <taxon>Betaproteobacteria</taxon>
        <taxon>Burkholderiales</taxon>
        <taxon>Burkholderiaceae</taxon>
        <taxon>Paraburkholderia</taxon>
    </lineage>
</organism>
<protein>
    <submittedName>
        <fullName evidence="2">Uncharacterized protein</fullName>
    </submittedName>
</protein>
<keyword evidence="1" id="KW-0732">Signal</keyword>
<sequence>MWKTSLAALLPGALLLGAPLFADAQQAVQWELQVMRDGQQIDTFEATTTVGQARTDTHHHVVTHNVGCKQQPAGSIDLARTLTVSPVDANANEVTLAIDAQEVLEEDTPQRTAEGCALPPQPRQVAASHPGLRVPSGQWATWQILPKDPALEYRVRASLVNQP</sequence>